<dbReference type="RefSeq" id="WP_172693315.1">
    <property type="nucleotide sequence ID" value="NZ_MG973074.1"/>
</dbReference>
<dbReference type="SUPFAM" id="SSF50998">
    <property type="entry name" value="Quinoprotein alcohol dehydrogenase-like"/>
    <property type="match status" value="1"/>
</dbReference>
<evidence type="ECO:0000313" key="2">
    <source>
        <dbReference type="EMBL" id="AYD68713.1"/>
    </source>
</evidence>
<protein>
    <submittedName>
        <fullName evidence="2">Uncharacterized protein</fullName>
    </submittedName>
</protein>
<name>A0A386JC04_CLODI</name>
<dbReference type="InterPro" id="IPR015943">
    <property type="entry name" value="WD40/YVTN_repeat-like_dom_sf"/>
</dbReference>
<geneLocation type="plasmid" evidence="2">
    <name>pHSJD-312</name>
</geneLocation>
<keyword evidence="1" id="KW-0175">Coiled coil</keyword>
<proteinExistence type="predicted"/>
<evidence type="ECO:0000256" key="1">
    <source>
        <dbReference type="SAM" id="Coils"/>
    </source>
</evidence>
<gene>
    <name evidence="2" type="ORF">pHSJD-312_00092</name>
</gene>
<dbReference type="InterPro" id="IPR011047">
    <property type="entry name" value="Quinoprotein_ADH-like_sf"/>
</dbReference>
<dbReference type="AlphaFoldDB" id="A0A386JC04"/>
<dbReference type="PANTHER" id="PTHR42754:SF1">
    <property type="entry name" value="LIPOPROTEIN"/>
    <property type="match status" value="1"/>
</dbReference>
<reference evidence="2" key="1">
    <citation type="journal article" date="2018" name="Sci. Rep.">
        <title>Novel Clade C-I Clostridium difficile strains escape diagnostic tests, differ in pathogenicity potential and carry toxins on extrachromosomal elements.</title>
        <authorList>
            <person name="Ramirez-Vargas G."/>
            <person name="Lopez-Urena D."/>
            <person name="Badilla A."/>
            <person name="Orozco-Aguilar J."/>
            <person name="Murillo T."/>
            <person name="Rojas P."/>
            <person name="Riedel T."/>
            <person name="Overmann J."/>
            <person name="Gonzalez G."/>
            <person name="Chaves-Olarte E."/>
            <person name="Quesada-Gomez C."/>
            <person name="Rodriguez C."/>
        </authorList>
    </citation>
    <scope>NUCLEOTIDE SEQUENCE</scope>
    <source>
        <strain evidence="2">HSJD-312</strain>
        <plasmid evidence="2">pHSJD-312</plasmid>
    </source>
</reference>
<feature type="coiled-coil region" evidence="1">
    <location>
        <begin position="53"/>
        <end position="115"/>
    </location>
</feature>
<keyword evidence="2" id="KW-0614">Plasmid</keyword>
<organism evidence="2">
    <name type="scientific">Clostridioides difficile</name>
    <name type="common">Peptoclostridium difficile</name>
    <dbReference type="NCBI Taxonomy" id="1496"/>
    <lineage>
        <taxon>Bacteria</taxon>
        <taxon>Bacillati</taxon>
        <taxon>Bacillota</taxon>
        <taxon>Clostridia</taxon>
        <taxon>Peptostreptococcales</taxon>
        <taxon>Peptostreptococcaceae</taxon>
        <taxon>Clostridioides</taxon>
    </lineage>
</organism>
<accession>A0A386JC04</accession>
<sequence length="508" mass="54955">MIGSKGKLVALGISATIATSALLVTWNGSGIIEQAKTKLTEMKEGVSLLKEGEKNLVAKAKEIKGQISTLESEIAKLENNGRTSSMAYRKATSELAKAKEELNKANSDANRIQEALSKYTPIKGHIAGYAEAMNDDYVLPEFGSENYARKLKGIDDINAVKGSCLLKDNNMLLVLNKFNNSTKAGKTIFQKVNLNGTEVWHKELNNTSVSNINLCKATKDGGALILVTSQDKSLTSSLGKLTTNTIHIIKLDSQGEIELTTQFDSGDTMAETIENVIELKNGNYLCVGSMSAGAYSRVLCIDNTGNKQWESKINGNGGNVNIGNAIEMSNGDIIVVGYANKTYDSITSSTAFPFATKYTKDGTKSWTIKISDDYTYYNGNSSRPTCVVEEKDEKCVIYAVKTISTITTDGTIESTIPTEDLIGNKYDIALNNGDILVSNYFSSIMVISSDGTLKKTIKPQDDLKITNMSLLAGNKVAFTGMTGTNDDSYTGYMGIFDLDDDNFPALTD</sequence>
<dbReference type="PANTHER" id="PTHR42754">
    <property type="entry name" value="ENDOGLUCANASE"/>
    <property type="match status" value="1"/>
</dbReference>
<dbReference type="EMBL" id="MG973074">
    <property type="protein sequence ID" value="AYD68713.1"/>
    <property type="molecule type" value="Genomic_DNA"/>
</dbReference>
<dbReference type="Gene3D" id="2.130.10.10">
    <property type="entry name" value="YVTN repeat-like/Quinoprotein amine dehydrogenase"/>
    <property type="match status" value="1"/>
</dbReference>